<evidence type="ECO:0000256" key="1">
    <source>
        <dbReference type="SAM" id="Coils"/>
    </source>
</evidence>
<dbReference type="AlphaFoldDB" id="A0AA39CHR9"/>
<reference evidence="3" key="1">
    <citation type="submission" date="2022-10" db="EMBL/GenBank/DDBJ databases">
        <title>Culturing micro-colonial fungi from biological soil crusts in the Mojave desert and describing Neophaeococcomyces mojavensis, and introducing the new genera and species Taxawa tesnikishii.</title>
        <authorList>
            <person name="Kurbessoian T."/>
            <person name="Stajich J.E."/>
        </authorList>
    </citation>
    <scope>NUCLEOTIDE SEQUENCE</scope>
    <source>
        <strain evidence="3">TK_41</strain>
    </source>
</reference>
<feature type="compositionally biased region" description="Low complexity" evidence="2">
    <location>
        <begin position="306"/>
        <end position="323"/>
    </location>
</feature>
<dbReference type="EMBL" id="JAPDRK010000009">
    <property type="protein sequence ID" value="KAJ9608713.1"/>
    <property type="molecule type" value="Genomic_DNA"/>
</dbReference>
<comment type="caution">
    <text evidence="3">The sequence shown here is derived from an EMBL/GenBank/DDBJ whole genome shotgun (WGS) entry which is preliminary data.</text>
</comment>
<keyword evidence="4" id="KW-1185">Reference proteome</keyword>
<protein>
    <submittedName>
        <fullName evidence="3">Uncharacterized protein</fullName>
    </submittedName>
</protein>
<keyword evidence="1" id="KW-0175">Coiled coil</keyword>
<evidence type="ECO:0000256" key="2">
    <source>
        <dbReference type="SAM" id="MobiDB-lite"/>
    </source>
</evidence>
<dbReference type="Proteomes" id="UP001172673">
    <property type="component" value="Unassembled WGS sequence"/>
</dbReference>
<feature type="coiled-coil region" evidence="1">
    <location>
        <begin position="6"/>
        <end position="33"/>
    </location>
</feature>
<accession>A0AA39CHR9</accession>
<proteinExistence type="predicted"/>
<feature type="region of interest" description="Disordered" evidence="2">
    <location>
        <begin position="420"/>
        <end position="461"/>
    </location>
</feature>
<sequence>MAYLSSAEAEEEISRLQEKNERLTDDLFTLLQQPQDQATDASIREEFGDLCHSIDFWVDNIIEDSGLDSHNRKLGRKERSLLKEVGINGFAPRDEHAGAYLLLSVAVQREIQRRIFDRPYPVGITKQQEAVLEQVLQGMRTLDSGREQVIRDRWRSEAVRALTVHKDFDRSRDSALKGIVDAAMDFLSPRSDNAICGLSHRAFQRHRDTLYNDIFAAALRLHQSLRSSIHQYRVQPPDIDGKMTGEEMAERRWRFKDVDRWQDLKTTDRSARPICSLFPSIVRISDGSGDYLTIVPPVVIVELQSSKASGQSSRVQSSRPSPAHSLTTETMNREMERHGDRTRRSDHTHADPVRSRDMSRSTDLSSASNVPSGNGLLNRAVNWVSGRSETFPATKQKSPGRGELPRVLSSSGDHITQYAITEEGGNVGIHLPRQQTSPERNQRERRGSQHYNDDPRRRRTS</sequence>
<feature type="region of interest" description="Disordered" evidence="2">
    <location>
        <begin position="306"/>
        <end position="376"/>
    </location>
</feature>
<name>A0AA39CHR9_9EURO</name>
<feature type="compositionally biased region" description="Basic and acidic residues" evidence="2">
    <location>
        <begin position="440"/>
        <end position="461"/>
    </location>
</feature>
<gene>
    <name evidence="3" type="ORF">H2200_006484</name>
</gene>
<feature type="compositionally biased region" description="Basic and acidic residues" evidence="2">
    <location>
        <begin position="331"/>
        <end position="360"/>
    </location>
</feature>
<organism evidence="3 4">
    <name type="scientific">Cladophialophora chaetospira</name>
    <dbReference type="NCBI Taxonomy" id="386627"/>
    <lineage>
        <taxon>Eukaryota</taxon>
        <taxon>Fungi</taxon>
        <taxon>Dikarya</taxon>
        <taxon>Ascomycota</taxon>
        <taxon>Pezizomycotina</taxon>
        <taxon>Eurotiomycetes</taxon>
        <taxon>Chaetothyriomycetidae</taxon>
        <taxon>Chaetothyriales</taxon>
        <taxon>Herpotrichiellaceae</taxon>
        <taxon>Cladophialophora</taxon>
    </lineage>
</organism>
<feature type="compositionally biased region" description="Polar residues" evidence="2">
    <location>
        <begin position="361"/>
        <end position="372"/>
    </location>
</feature>
<evidence type="ECO:0000313" key="4">
    <source>
        <dbReference type="Proteomes" id="UP001172673"/>
    </source>
</evidence>
<evidence type="ECO:0000313" key="3">
    <source>
        <dbReference type="EMBL" id="KAJ9608713.1"/>
    </source>
</evidence>